<dbReference type="InterPro" id="IPR000524">
    <property type="entry name" value="Tscrpt_reg_HTH_GntR"/>
</dbReference>
<dbReference type="CDD" id="cd07377">
    <property type="entry name" value="WHTH_GntR"/>
    <property type="match status" value="1"/>
</dbReference>
<evidence type="ECO:0000313" key="5">
    <source>
        <dbReference type="EMBL" id="MET3576155.1"/>
    </source>
</evidence>
<dbReference type="PANTHER" id="PTHR43537">
    <property type="entry name" value="TRANSCRIPTIONAL REGULATOR, GNTR FAMILY"/>
    <property type="match status" value="1"/>
</dbReference>
<sequence length="222" mass="25403">MKVIKQSETLAEQAYTLLKKAIINGELQEKQPLPEESMSKELGISRTPLRDALNRLALEGLVIQKKGRPAIVAGFTREKSLEYMEIRSVLEIHSITQIMDRVDSLFIDQLKENLLEQRGAIDENDFQKFIELDSEFHILLASKNSNEEMKDLIERMNTGVNRAFLILSNTVPQSARSAYAEHVEILQALEQKEAAQAKEKMMVHLNNVEKRFLMYYSNIPVG</sequence>
<dbReference type="EMBL" id="JBEPLW010000017">
    <property type="protein sequence ID" value="MET3576155.1"/>
    <property type="molecule type" value="Genomic_DNA"/>
</dbReference>
<evidence type="ECO:0000259" key="4">
    <source>
        <dbReference type="PROSITE" id="PS50949"/>
    </source>
</evidence>
<evidence type="ECO:0000256" key="3">
    <source>
        <dbReference type="ARBA" id="ARBA00023163"/>
    </source>
</evidence>
<dbReference type="InterPro" id="IPR008920">
    <property type="entry name" value="TF_FadR/GntR_C"/>
</dbReference>
<accession>A0ABV2GCZ5</accession>
<proteinExistence type="predicted"/>
<dbReference type="InterPro" id="IPR036390">
    <property type="entry name" value="WH_DNA-bd_sf"/>
</dbReference>
<dbReference type="Pfam" id="PF00392">
    <property type="entry name" value="GntR"/>
    <property type="match status" value="1"/>
</dbReference>
<evidence type="ECO:0000256" key="2">
    <source>
        <dbReference type="ARBA" id="ARBA00023125"/>
    </source>
</evidence>
<dbReference type="Gene3D" id="1.20.120.530">
    <property type="entry name" value="GntR ligand-binding domain-like"/>
    <property type="match status" value="1"/>
</dbReference>
<dbReference type="SUPFAM" id="SSF46785">
    <property type="entry name" value="Winged helix' DNA-binding domain"/>
    <property type="match status" value="1"/>
</dbReference>
<dbReference type="SUPFAM" id="SSF48008">
    <property type="entry name" value="GntR ligand-binding domain-like"/>
    <property type="match status" value="1"/>
</dbReference>
<evidence type="ECO:0000256" key="1">
    <source>
        <dbReference type="ARBA" id="ARBA00023015"/>
    </source>
</evidence>
<dbReference type="GO" id="GO:0003677">
    <property type="term" value="F:DNA binding"/>
    <property type="evidence" value="ECO:0007669"/>
    <property type="project" value="UniProtKB-KW"/>
</dbReference>
<dbReference type="SMART" id="SM00345">
    <property type="entry name" value="HTH_GNTR"/>
    <property type="match status" value="1"/>
</dbReference>
<feature type="domain" description="HTH gntR-type" evidence="4">
    <location>
        <begin position="8"/>
        <end position="75"/>
    </location>
</feature>
<organism evidence="5 6">
    <name type="scientific">Bhargavaea ullalensis</name>
    <dbReference type="NCBI Taxonomy" id="1265685"/>
    <lineage>
        <taxon>Bacteria</taxon>
        <taxon>Bacillati</taxon>
        <taxon>Bacillota</taxon>
        <taxon>Bacilli</taxon>
        <taxon>Bacillales</taxon>
        <taxon>Caryophanaceae</taxon>
        <taxon>Bhargavaea</taxon>
    </lineage>
</organism>
<protein>
    <submittedName>
        <fullName evidence="5">DNA-binding GntR family transcriptional regulator</fullName>
    </submittedName>
</protein>
<keyword evidence="1" id="KW-0805">Transcription regulation</keyword>
<dbReference type="InterPro" id="IPR011711">
    <property type="entry name" value="GntR_C"/>
</dbReference>
<gene>
    <name evidence="5" type="ORF">ABID49_002070</name>
</gene>
<keyword evidence="3" id="KW-0804">Transcription</keyword>
<dbReference type="PROSITE" id="PS50949">
    <property type="entry name" value="HTH_GNTR"/>
    <property type="match status" value="1"/>
</dbReference>
<dbReference type="Pfam" id="PF07729">
    <property type="entry name" value="FCD"/>
    <property type="match status" value="1"/>
</dbReference>
<dbReference type="SMART" id="SM00895">
    <property type="entry name" value="FCD"/>
    <property type="match status" value="1"/>
</dbReference>
<reference evidence="5 6" key="1">
    <citation type="submission" date="2024-06" db="EMBL/GenBank/DDBJ databases">
        <title>Genomic Encyclopedia of Type Strains, Phase IV (KMG-IV): sequencing the most valuable type-strain genomes for metagenomic binning, comparative biology and taxonomic classification.</title>
        <authorList>
            <person name="Goeker M."/>
        </authorList>
    </citation>
    <scope>NUCLEOTIDE SEQUENCE [LARGE SCALE GENOMIC DNA]</scope>
    <source>
        <strain evidence="5 6">DSM 26128</strain>
    </source>
</reference>
<dbReference type="InterPro" id="IPR036388">
    <property type="entry name" value="WH-like_DNA-bd_sf"/>
</dbReference>
<keyword evidence="2 5" id="KW-0238">DNA-binding</keyword>
<dbReference type="Proteomes" id="UP001549099">
    <property type="component" value="Unassembled WGS sequence"/>
</dbReference>
<comment type="caution">
    <text evidence="5">The sequence shown here is derived from an EMBL/GenBank/DDBJ whole genome shotgun (WGS) entry which is preliminary data.</text>
</comment>
<evidence type="ECO:0000313" key="6">
    <source>
        <dbReference type="Proteomes" id="UP001549099"/>
    </source>
</evidence>
<keyword evidence="6" id="KW-1185">Reference proteome</keyword>
<dbReference type="PANTHER" id="PTHR43537:SF5">
    <property type="entry name" value="UXU OPERON TRANSCRIPTIONAL REGULATOR"/>
    <property type="match status" value="1"/>
</dbReference>
<dbReference type="Gene3D" id="1.10.10.10">
    <property type="entry name" value="Winged helix-like DNA-binding domain superfamily/Winged helix DNA-binding domain"/>
    <property type="match status" value="1"/>
</dbReference>
<name>A0ABV2GCZ5_9BACL</name>